<feature type="domain" description="SGNH hydrolase-type esterase" evidence="1">
    <location>
        <begin position="48"/>
        <end position="215"/>
    </location>
</feature>
<evidence type="ECO:0000259" key="1">
    <source>
        <dbReference type="Pfam" id="PF13472"/>
    </source>
</evidence>
<dbReference type="Gene3D" id="3.40.50.1110">
    <property type="entry name" value="SGNH hydrolase"/>
    <property type="match status" value="1"/>
</dbReference>
<dbReference type="AlphaFoldDB" id="A0A2W5QL81"/>
<dbReference type="EMBL" id="QFPW01000001">
    <property type="protein sequence ID" value="PZQ52280.1"/>
    <property type="molecule type" value="Genomic_DNA"/>
</dbReference>
<dbReference type="GO" id="GO:0006629">
    <property type="term" value="P:lipid metabolic process"/>
    <property type="evidence" value="ECO:0007669"/>
    <property type="project" value="InterPro"/>
</dbReference>
<dbReference type="PANTHER" id="PTHR30383">
    <property type="entry name" value="THIOESTERASE 1/PROTEASE 1/LYSOPHOSPHOLIPASE L1"/>
    <property type="match status" value="1"/>
</dbReference>
<evidence type="ECO:0000313" key="2">
    <source>
        <dbReference type="EMBL" id="PZQ52280.1"/>
    </source>
</evidence>
<dbReference type="CDD" id="cd01822">
    <property type="entry name" value="Lysophospholipase_L1_like"/>
    <property type="match status" value="1"/>
</dbReference>
<organism evidence="2 3">
    <name type="scientific">Rhodovulum sulfidophilum</name>
    <name type="common">Rhodobacter sulfidophilus</name>
    <dbReference type="NCBI Taxonomy" id="35806"/>
    <lineage>
        <taxon>Bacteria</taxon>
        <taxon>Pseudomonadati</taxon>
        <taxon>Pseudomonadota</taxon>
        <taxon>Alphaproteobacteria</taxon>
        <taxon>Rhodobacterales</taxon>
        <taxon>Paracoccaceae</taxon>
        <taxon>Rhodovulum</taxon>
    </lineage>
</organism>
<dbReference type="GO" id="GO:0004622">
    <property type="term" value="F:phosphatidylcholine lysophospholipase activity"/>
    <property type="evidence" value="ECO:0007669"/>
    <property type="project" value="TreeGrafter"/>
</dbReference>
<evidence type="ECO:0000313" key="3">
    <source>
        <dbReference type="Proteomes" id="UP000249185"/>
    </source>
</evidence>
<proteinExistence type="predicted"/>
<gene>
    <name evidence="2" type="ORF">DI556_01055</name>
</gene>
<dbReference type="PROSITE" id="PS01098">
    <property type="entry name" value="LIPASE_GDSL_SER"/>
    <property type="match status" value="1"/>
</dbReference>
<dbReference type="Pfam" id="PF13472">
    <property type="entry name" value="Lipase_GDSL_2"/>
    <property type="match status" value="1"/>
</dbReference>
<dbReference type="Proteomes" id="UP000249185">
    <property type="component" value="Unassembled WGS sequence"/>
</dbReference>
<reference evidence="2 3" key="1">
    <citation type="submission" date="2017-08" db="EMBL/GenBank/DDBJ databases">
        <title>Infants hospitalized years apart are colonized by the same room-sourced microbial strains.</title>
        <authorList>
            <person name="Brooks B."/>
            <person name="Olm M.R."/>
            <person name="Firek B.A."/>
            <person name="Baker R."/>
            <person name="Thomas B.C."/>
            <person name="Morowitz M.J."/>
            <person name="Banfield J.F."/>
        </authorList>
    </citation>
    <scope>NUCLEOTIDE SEQUENCE [LARGE SCALE GENOMIC DNA]</scope>
    <source>
        <strain evidence="2">S2_005_002_R2_34</strain>
    </source>
</reference>
<dbReference type="PANTHER" id="PTHR30383:SF24">
    <property type="entry name" value="THIOESTERASE 1_PROTEASE 1_LYSOPHOSPHOLIPASE L1"/>
    <property type="match status" value="1"/>
</dbReference>
<accession>A0A2W5QL81</accession>
<comment type="caution">
    <text evidence="2">The sequence shown here is derived from an EMBL/GenBank/DDBJ whole genome shotgun (WGS) entry which is preliminary data.</text>
</comment>
<dbReference type="InterPro" id="IPR008265">
    <property type="entry name" value="Lipase_GDSL_AS"/>
</dbReference>
<name>A0A2W5QL81_RHOSU</name>
<dbReference type="InterPro" id="IPR036514">
    <property type="entry name" value="SGNH_hydro_sf"/>
</dbReference>
<dbReference type="InterPro" id="IPR051532">
    <property type="entry name" value="Ester_Hydrolysis_Enzymes"/>
</dbReference>
<sequence length="234" mass="23935">MRIPCAARSFHAYGLGRRPGNIAAAAALAIVLGPFAAGAASAEQRIIALGDSLTAGYGLPEGEGFVPRLTEWLRANGAPDAVVINAGVSGDTTAGGLARADWTLAEPAEAVIVELGANDMLRGLDPGQARDNLDAILAKIDAKGLPVLLAGVPVIGNFGPDYQATFTAIYPDLAAKYGAILYPSFFAGLTEGRDTAAARALIQPDGLHPNAEGVEAIVENIGPVVLELIARTEG</sequence>
<protein>
    <submittedName>
        <fullName evidence="2">Arylesterase</fullName>
    </submittedName>
</protein>
<dbReference type="SUPFAM" id="SSF52266">
    <property type="entry name" value="SGNH hydrolase"/>
    <property type="match status" value="1"/>
</dbReference>
<dbReference type="InterPro" id="IPR013830">
    <property type="entry name" value="SGNH_hydro"/>
</dbReference>